<evidence type="ECO:0000256" key="2">
    <source>
        <dbReference type="ARBA" id="ARBA00022692"/>
    </source>
</evidence>
<dbReference type="Pfam" id="PF09685">
    <property type="entry name" value="MamF_MmsF"/>
    <property type="match status" value="1"/>
</dbReference>
<evidence type="ECO:0000256" key="5">
    <source>
        <dbReference type="SAM" id="Phobius"/>
    </source>
</evidence>
<feature type="transmembrane region" description="Helical" evidence="5">
    <location>
        <begin position="22"/>
        <end position="38"/>
    </location>
</feature>
<dbReference type="Proteomes" id="UP000838686">
    <property type="component" value="Unassembled WGS sequence"/>
</dbReference>
<feature type="transmembrane region" description="Helical" evidence="5">
    <location>
        <begin position="74"/>
        <end position="96"/>
    </location>
</feature>
<proteinExistence type="predicted"/>
<evidence type="ECO:0000256" key="1">
    <source>
        <dbReference type="ARBA" id="ARBA00004141"/>
    </source>
</evidence>
<evidence type="ECO:0008006" key="8">
    <source>
        <dbReference type="Google" id="ProtNLM"/>
    </source>
</evidence>
<dbReference type="EMBL" id="CAKMMF010000003">
    <property type="protein sequence ID" value="CAH1195593.1"/>
    <property type="molecule type" value="Genomic_DNA"/>
</dbReference>
<evidence type="ECO:0000256" key="4">
    <source>
        <dbReference type="ARBA" id="ARBA00023136"/>
    </source>
</evidence>
<feature type="transmembrane region" description="Helical" evidence="5">
    <location>
        <begin position="50"/>
        <end position="68"/>
    </location>
</feature>
<protein>
    <recommendedName>
        <fullName evidence="8">DUF4870 domain-containing protein</fullName>
    </recommendedName>
</protein>
<dbReference type="RefSeq" id="WP_236339012.1">
    <property type="nucleotide sequence ID" value="NZ_CAKMMF010000003.1"/>
</dbReference>
<keyword evidence="3 5" id="KW-1133">Transmembrane helix</keyword>
<gene>
    <name evidence="6" type="ORF">PAECIP111893_00724</name>
</gene>
<dbReference type="InterPro" id="IPR019109">
    <property type="entry name" value="MamF_MmsF"/>
</dbReference>
<comment type="subcellular location">
    <subcellularLocation>
        <location evidence="1">Membrane</location>
        <topology evidence="1">Multi-pass membrane protein</topology>
    </subcellularLocation>
</comment>
<evidence type="ECO:0000313" key="6">
    <source>
        <dbReference type="EMBL" id="CAH1195593.1"/>
    </source>
</evidence>
<name>A0ABN8FZT0_9BACL</name>
<keyword evidence="7" id="KW-1185">Reference proteome</keyword>
<sequence length="119" mass="12868">MTNTDNSIINATEQSDIDNNKAVAVLAYLLFFIPLLAAKESKFARYHANQGLLLLLAVLIIHFVGAILPFIGWLIIIPIGVLGVLAVAVIGVLHAVRGRMEPMPLIGNLKLIQGSFPNK</sequence>
<accession>A0ABN8FZT0</accession>
<reference evidence="6" key="1">
    <citation type="submission" date="2022-01" db="EMBL/GenBank/DDBJ databases">
        <authorList>
            <person name="Criscuolo A."/>
        </authorList>
    </citation>
    <scope>NUCLEOTIDE SEQUENCE</scope>
    <source>
        <strain evidence="6">CIP111893</strain>
    </source>
</reference>
<organism evidence="6 7">
    <name type="scientific">Paenibacillus plantiphilus</name>
    <dbReference type="NCBI Taxonomy" id="2905650"/>
    <lineage>
        <taxon>Bacteria</taxon>
        <taxon>Bacillati</taxon>
        <taxon>Bacillota</taxon>
        <taxon>Bacilli</taxon>
        <taxon>Bacillales</taxon>
        <taxon>Paenibacillaceae</taxon>
        <taxon>Paenibacillus</taxon>
    </lineage>
</organism>
<keyword evidence="4 5" id="KW-0472">Membrane</keyword>
<evidence type="ECO:0000313" key="7">
    <source>
        <dbReference type="Proteomes" id="UP000838686"/>
    </source>
</evidence>
<keyword evidence="2 5" id="KW-0812">Transmembrane</keyword>
<comment type="caution">
    <text evidence="6">The sequence shown here is derived from an EMBL/GenBank/DDBJ whole genome shotgun (WGS) entry which is preliminary data.</text>
</comment>
<evidence type="ECO:0000256" key="3">
    <source>
        <dbReference type="ARBA" id="ARBA00022989"/>
    </source>
</evidence>